<sequence>MYFAPLPTPWPYLEGPGSDCKDYKRASDRNDELYSAIACRFSSTPLAQTKEPARKRVGVLPEKRTWVHHCQDCPADFKTVSLLRLHQLKHDDIAEGAALTTVYPACGVRHATLEICWSIRTGTWDADERIQQAWFLIFRERGYVPAFEVLAVLSVMRVFATSYGGCAHGEKQREGLLVSALPAEEEELQRGAGA</sequence>
<accession>A0A1W0XFI0</accession>
<dbReference type="Proteomes" id="UP000192578">
    <property type="component" value="Unassembled WGS sequence"/>
</dbReference>
<dbReference type="PROSITE" id="PS00028">
    <property type="entry name" value="ZINC_FINGER_C2H2_1"/>
    <property type="match status" value="1"/>
</dbReference>
<organism evidence="2 3">
    <name type="scientific">Hypsibius exemplaris</name>
    <name type="common">Freshwater tardigrade</name>
    <dbReference type="NCBI Taxonomy" id="2072580"/>
    <lineage>
        <taxon>Eukaryota</taxon>
        <taxon>Metazoa</taxon>
        <taxon>Ecdysozoa</taxon>
        <taxon>Tardigrada</taxon>
        <taxon>Eutardigrada</taxon>
        <taxon>Parachela</taxon>
        <taxon>Hypsibioidea</taxon>
        <taxon>Hypsibiidae</taxon>
        <taxon>Hypsibius</taxon>
    </lineage>
</organism>
<comment type="caution">
    <text evidence="2">The sequence shown here is derived from an EMBL/GenBank/DDBJ whole genome shotgun (WGS) entry which is preliminary data.</text>
</comment>
<dbReference type="AlphaFoldDB" id="A0A1W0XFI0"/>
<keyword evidence="3" id="KW-1185">Reference proteome</keyword>
<dbReference type="InterPro" id="IPR013087">
    <property type="entry name" value="Znf_C2H2_type"/>
</dbReference>
<evidence type="ECO:0000313" key="3">
    <source>
        <dbReference type="Proteomes" id="UP000192578"/>
    </source>
</evidence>
<gene>
    <name evidence="2" type="ORF">BV898_00280</name>
</gene>
<evidence type="ECO:0000259" key="1">
    <source>
        <dbReference type="PROSITE" id="PS00028"/>
    </source>
</evidence>
<reference evidence="3" key="1">
    <citation type="submission" date="2017-01" db="EMBL/GenBank/DDBJ databases">
        <title>Comparative genomics of anhydrobiosis in the tardigrade Hypsibius dujardini.</title>
        <authorList>
            <person name="Yoshida Y."/>
            <person name="Koutsovoulos G."/>
            <person name="Laetsch D."/>
            <person name="Stevens L."/>
            <person name="Kumar S."/>
            <person name="Horikawa D."/>
            <person name="Ishino K."/>
            <person name="Komine S."/>
            <person name="Tomita M."/>
            <person name="Blaxter M."/>
            <person name="Arakawa K."/>
        </authorList>
    </citation>
    <scope>NUCLEOTIDE SEQUENCE [LARGE SCALE GENOMIC DNA]</scope>
    <source>
        <strain evidence="3">Z151</strain>
    </source>
</reference>
<dbReference type="EMBL" id="MTYJ01000001">
    <property type="protein sequence ID" value="OQV26158.1"/>
    <property type="molecule type" value="Genomic_DNA"/>
</dbReference>
<protein>
    <recommendedName>
        <fullName evidence="1">C2H2-type domain-containing protein</fullName>
    </recommendedName>
</protein>
<name>A0A1W0XFI0_HYPEX</name>
<feature type="domain" description="C2H2-type" evidence="1">
    <location>
        <begin position="70"/>
        <end position="90"/>
    </location>
</feature>
<evidence type="ECO:0000313" key="2">
    <source>
        <dbReference type="EMBL" id="OQV26158.1"/>
    </source>
</evidence>
<proteinExistence type="predicted"/>